<gene>
    <name evidence="1" type="ORF">BGZ65_008760</name>
</gene>
<protein>
    <submittedName>
        <fullName evidence="1">Uncharacterized protein</fullName>
    </submittedName>
</protein>
<organism evidence="1 2">
    <name type="scientific">Modicella reniformis</name>
    <dbReference type="NCBI Taxonomy" id="1440133"/>
    <lineage>
        <taxon>Eukaryota</taxon>
        <taxon>Fungi</taxon>
        <taxon>Fungi incertae sedis</taxon>
        <taxon>Mucoromycota</taxon>
        <taxon>Mortierellomycotina</taxon>
        <taxon>Mortierellomycetes</taxon>
        <taxon>Mortierellales</taxon>
        <taxon>Mortierellaceae</taxon>
        <taxon>Modicella</taxon>
    </lineage>
</organism>
<dbReference type="InterPro" id="IPR036915">
    <property type="entry name" value="Cyclin-like_sf"/>
</dbReference>
<dbReference type="EMBL" id="JAAAHW010007561">
    <property type="protein sequence ID" value="KAF9947497.1"/>
    <property type="molecule type" value="Genomic_DNA"/>
</dbReference>
<dbReference type="Gene3D" id="1.10.472.10">
    <property type="entry name" value="Cyclin-like"/>
    <property type="match status" value="2"/>
</dbReference>
<name>A0A9P6LVW5_9FUNG</name>
<comment type="caution">
    <text evidence="1">The sequence shown here is derived from an EMBL/GenBank/DDBJ whole genome shotgun (WGS) entry which is preliminary data.</text>
</comment>
<dbReference type="AlphaFoldDB" id="A0A9P6LVW5"/>
<sequence>KLEEDAPYRLLIQDLRSACGSLYTASEIAKTEVDILATLKFEIMVASATGFTDYYKQAVPAHPMMLQLLDFLCDLSLISHKFLDYGTSQIAASNTLGSKYPLDQTLPILKKLLQ</sequence>
<dbReference type="SUPFAM" id="SSF47954">
    <property type="entry name" value="Cyclin-like"/>
    <property type="match status" value="1"/>
</dbReference>
<dbReference type="Proteomes" id="UP000749646">
    <property type="component" value="Unassembled WGS sequence"/>
</dbReference>
<feature type="non-terminal residue" evidence="1">
    <location>
        <position position="1"/>
    </location>
</feature>
<evidence type="ECO:0000313" key="2">
    <source>
        <dbReference type="Proteomes" id="UP000749646"/>
    </source>
</evidence>
<proteinExistence type="predicted"/>
<keyword evidence="2" id="KW-1185">Reference proteome</keyword>
<dbReference type="OrthoDB" id="5590282at2759"/>
<evidence type="ECO:0000313" key="1">
    <source>
        <dbReference type="EMBL" id="KAF9947497.1"/>
    </source>
</evidence>
<accession>A0A9P6LVW5</accession>
<reference evidence="1" key="1">
    <citation type="journal article" date="2020" name="Fungal Divers.">
        <title>Resolving the Mortierellaceae phylogeny through synthesis of multi-gene phylogenetics and phylogenomics.</title>
        <authorList>
            <person name="Vandepol N."/>
            <person name="Liber J."/>
            <person name="Desiro A."/>
            <person name="Na H."/>
            <person name="Kennedy M."/>
            <person name="Barry K."/>
            <person name="Grigoriev I.V."/>
            <person name="Miller A.N."/>
            <person name="O'Donnell K."/>
            <person name="Stajich J.E."/>
            <person name="Bonito G."/>
        </authorList>
    </citation>
    <scope>NUCLEOTIDE SEQUENCE</scope>
    <source>
        <strain evidence="1">MES-2147</strain>
    </source>
</reference>